<dbReference type="Gene3D" id="2.40.170.20">
    <property type="entry name" value="TonB-dependent receptor, beta-barrel domain"/>
    <property type="match status" value="1"/>
</dbReference>
<protein>
    <submittedName>
        <fullName evidence="10">TonB-dependent receptor domain-containing protein</fullName>
    </submittedName>
</protein>
<organism evidence="10 11">
    <name type="scientific">Dokdonia ponticola</name>
    <dbReference type="NCBI Taxonomy" id="2041041"/>
    <lineage>
        <taxon>Bacteria</taxon>
        <taxon>Pseudomonadati</taxon>
        <taxon>Bacteroidota</taxon>
        <taxon>Flavobacteriia</taxon>
        <taxon>Flavobacteriales</taxon>
        <taxon>Flavobacteriaceae</taxon>
        <taxon>Dokdonia</taxon>
    </lineage>
</organism>
<keyword evidence="3" id="KW-1134">Transmembrane beta strand</keyword>
<dbReference type="InterPro" id="IPR008969">
    <property type="entry name" value="CarboxyPept-like_regulatory"/>
</dbReference>
<feature type="chain" id="PRO_5045692066" evidence="8">
    <location>
        <begin position="20"/>
        <end position="796"/>
    </location>
</feature>
<evidence type="ECO:0000256" key="2">
    <source>
        <dbReference type="ARBA" id="ARBA00022448"/>
    </source>
</evidence>
<evidence type="ECO:0000256" key="4">
    <source>
        <dbReference type="ARBA" id="ARBA00022692"/>
    </source>
</evidence>
<dbReference type="RefSeq" id="WP_379979750.1">
    <property type="nucleotide sequence ID" value="NZ_JBHSFV010000008.1"/>
</dbReference>
<evidence type="ECO:0000256" key="8">
    <source>
        <dbReference type="SAM" id="SignalP"/>
    </source>
</evidence>
<name>A0ABV9HXT3_9FLAO</name>
<feature type="domain" description="Outer membrane protein beta-barrel" evidence="9">
    <location>
        <begin position="368"/>
        <end position="771"/>
    </location>
</feature>
<keyword evidence="10" id="KW-0675">Receptor</keyword>
<comment type="subcellular location">
    <subcellularLocation>
        <location evidence="1">Cell outer membrane</location>
        <topology evidence="1">Multi-pass membrane protein</topology>
    </subcellularLocation>
</comment>
<keyword evidence="4" id="KW-0812">Transmembrane</keyword>
<feature type="signal peptide" evidence="8">
    <location>
        <begin position="1"/>
        <end position="19"/>
    </location>
</feature>
<keyword evidence="2" id="KW-0813">Transport</keyword>
<keyword evidence="5 8" id="KW-0732">Signal</keyword>
<dbReference type="InterPro" id="IPR036942">
    <property type="entry name" value="Beta-barrel_TonB_sf"/>
</dbReference>
<gene>
    <name evidence="10" type="ORF">ACFO3O_13730</name>
</gene>
<sequence length="796" mass="89247">MKKISFLIIVSLLPFFSFSQNTLQGVIKEKDTGVSIAFANVILRDNSQELKGGTVSDELGAFSIVVPSGEYELTVSFLGYETWTKKIDIQSDMKVEDIIIIPASEGLDEVIVTGQRKMIEYKADRLVFNVDNNISATGGDAMSVLNVAPGLVVQNGNISLLGKGSSRIMINGRIVELSGDDLTNYLNSISASDIKSVEIITNPPAKYDAAGDGGLININLKKGVRDSWKNTTSLVYDQNTFNFYTLRNNFFYDKNKFRLSLSTSARTGDVRNQGDLDIFFPTGPWILKGDEKEKRDNVTGRVTLDYDVSDNTTIGAQYSGNYSTPDGAFLNNIAINNTSNQIESFLITDGFKDRENRGNSYNVHTITKLDTLGREISVDVDYFDFNSKTSNTFLAQNFTPDFQLIDTDLSAINASDQDITNFSTIVDIEHPLEFVNLSYGGKISFINSESDIEFFNTTSGTPILDTNQSNTFEYEENNQAIYVSGSKNINKKLSAQVGLRLENTQTKGFSRTLNQTTENDYVKLFPTVYLSYQKSDNHGFNFNYGKRINRPSFVDLNPFRVYINSTSFSEGNPFLQPSFSDNFDFTYVFKRKLRINAFLNVATDGFGVVFAANTDDNTQIITKQNYFKEYYFGLGTNYTNKWTSWWKSRNLLYVLGSDTQFENGINATPINSAQLFFSTNNTFSLGGTTKLQVDYMYSSSYERGLYEFGYMSGLNIGLSKSFLNKDLQVTLLVNDVFNSAFLRDFTSNVNGVTQVYNENNSSRFLRLSLSYSFGNNKINVRERAVGNQEEKGRSGN</sequence>
<dbReference type="EMBL" id="JBHSFV010000008">
    <property type="protein sequence ID" value="MFC4634976.1"/>
    <property type="molecule type" value="Genomic_DNA"/>
</dbReference>
<keyword evidence="7" id="KW-0998">Cell outer membrane</keyword>
<dbReference type="Proteomes" id="UP001596043">
    <property type="component" value="Unassembled WGS sequence"/>
</dbReference>
<dbReference type="InterPro" id="IPR041700">
    <property type="entry name" value="OMP_b-brl_3"/>
</dbReference>
<keyword evidence="6" id="KW-0472">Membrane</keyword>
<dbReference type="SUPFAM" id="SSF56935">
    <property type="entry name" value="Porins"/>
    <property type="match status" value="1"/>
</dbReference>
<comment type="caution">
    <text evidence="10">The sequence shown here is derived from an EMBL/GenBank/DDBJ whole genome shotgun (WGS) entry which is preliminary data.</text>
</comment>
<evidence type="ECO:0000256" key="1">
    <source>
        <dbReference type="ARBA" id="ARBA00004571"/>
    </source>
</evidence>
<dbReference type="Pfam" id="PF13715">
    <property type="entry name" value="CarbopepD_reg_2"/>
    <property type="match status" value="1"/>
</dbReference>
<evidence type="ECO:0000256" key="5">
    <source>
        <dbReference type="ARBA" id="ARBA00022729"/>
    </source>
</evidence>
<accession>A0ABV9HXT3</accession>
<dbReference type="Pfam" id="PF14905">
    <property type="entry name" value="OMP_b-brl_3"/>
    <property type="match status" value="1"/>
</dbReference>
<evidence type="ECO:0000313" key="11">
    <source>
        <dbReference type="Proteomes" id="UP001596043"/>
    </source>
</evidence>
<evidence type="ECO:0000256" key="6">
    <source>
        <dbReference type="ARBA" id="ARBA00023136"/>
    </source>
</evidence>
<dbReference type="SUPFAM" id="SSF49464">
    <property type="entry name" value="Carboxypeptidase regulatory domain-like"/>
    <property type="match status" value="1"/>
</dbReference>
<reference evidence="11" key="1">
    <citation type="journal article" date="2019" name="Int. J. Syst. Evol. Microbiol.">
        <title>The Global Catalogue of Microorganisms (GCM) 10K type strain sequencing project: providing services to taxonomists for standard genome sequencing and annotation.</title>
        <authorList>
            <consortium name="The Broad Institute Genomics Platform"/>
            <consortium name="The Broad Institute Genome Sequencing Center for Infectious Disease"/>
            <person name="Wu L."/>
            <person name="Ma J."/>
        </authorList>
    </citation>
    <scope>NUCLEOTIDE SEQUENCE [LARGE SCALE GENOMIC DNA]</scope>
    <source>
        <strain evidence="11">YJ-61-S</strain>
    </source>
</reference>
<dbReference type="PANTHER" id="PTHR30069">
    <property type="entry name" value="TONB-DEPENDENT OUTER MEMBRANE RECEPTOR"/>
    <property type="match status" value="1"/>
</dbReference>
<keyword evidence="11" id="KW-1185">Reference proteome</keyword>
<evidence type="ECO:0000259" key="9">
    <source>
        <dbReference type="Pfam" id="PF14905"/>
    </source>
</evidence>
<evidence type="ECO:0000256" key="3">
    <source>
        <dbReference type="ARBA" id="ARBA00022452"/>
    </source>
</evidence>
<dbReference type="InterPro" id="IPR039426">
    <property type="entry name" value="TonB-dep_rcpt-like"/>
</dbReference>
<dbReference type="PANTHER" id="PTHR30069:SF29">
    <property type="entry name" value="HEMOGLOBIN AND HEMOGLOBIN-HAPTOGLOBIN-BINDING PROTEIN 1-RELATED"/>
    <property type="match status" value="1"/>
</dbReference>
<dbReference type="Gene3D" id="2.60.40.1120">
    <property type="entry name" value="Carboxypeptidase-like, regulatory domain"/>
    <property type="match status" value="1"/>
</dbReference>
<dbReference type="InterPro" id="IPR037066">
    <property type="entry name" value="Plug_dom_sf"/>
</dbReference>
<evidence type="ECO:0000313" key="10">
    <source>
        <dbReference type="EMBL" id="MFC4634976.1"/>
    </source>
</evidence>
<proteinExistence type="predicted"/>
<evidence type="ECO:0000256" key="7">
    <source>
        <dbReference type="ARBA" id="ARBA00023237"/>
    </source>
</evidence>
<dbReference type="Gene3D" id="2.170.130.10">
    <property type="entry name" value="TonB-dependent receptor, plug domain"/>
    <property type="match status" value="1"/>
</dbReference>